<proteinExistence type="predicted"/>
<name>A0ABT5J582_RHOTP</name>
<gene>
    <name evidence="1" type="ORF">PQJ73_03715</name>
</gene>
<evidence type="ECO:0000313" key="2">
    <source>
        <dbReference type="Proteomes" id="UP001165652"/>
    </source>
</evidence>
<dbReference type="EMBL" id="JAQQLI010000003">
    <property type="protein sequence ID" value="MDC7784781.1"/>
    <property type="molecule type" value="Genomic_DNA"/>
</dbReference>
<evidence type="ECO:0000313" key="1">
    <source>
        <dbReference type="EMBL" id="MDC7784781.1"/>
    </source>
</evidence>
<dbReference type="Proteomes" id="UP001165652">
    <property type="component" value="Unassembled WGS sequence"/>
</dbReference>
<reference evidence="1" key="1">
    <citation type="journal article" date="2023" name="Microbiol Resour">
        <title>Genome Sequences of Rhodoplanes serenus and Two Thermotolerant Strains, Rhodoplanes tepidamans and 'Rhodoplanes cryptolactis,' Further Refine the Genus.</title>
        <authorList>
            <person name="Rayyan A.A."/>
            <person name="Kyndt J.A."/>
        </authorList>
    </citation>
    <scope>NUCLEOTIDE SEQUENCE</scope>
    <source>
        <strain evidence="1">DSM 9987</strain>
    </source>
</reference>
<comment type="caution">
    <text evidence="1">The sequence shown here is derived from an EMBL/GenBank/DDBJ whole genome shotgun (WGS) entry which is preliminary data.</text>
</comment>
<sequence>MKMISLTMVRATIVDEDEIEREVTSPVRVNPVYIRSMNPRKEDKPGSRITFADGGGFAVSETLEQIEAAIERAA</sequence>
<keyword evidence="2" id="KW-1185">Reference proteome</keyword>
<accession>A0ABT5J582</accession>
<protein>
    <submittedName>
        <fullName evidence="1">Uncharacterized protein</fullName>
    </submittedName>
</protein>
<dbReference type="RefSeq" id="WP_272775627.1">
    <property type="nucleotide sequence ID" value="NZ_JAQQLI010000003.1"/>
</dbReference>
<reference evidence="1" key="2">
    <citation type="submission" date="2023-02" db="EMBL/GenBank/DDBJ databases">
        <authorList>
            <person name="Rayyan A."/>
            <person name="Meyer T."/>
            <person name="Kyndt J.A."/>
        </authorList>
    </citation>
    <scope>NUCLEOTIDE SEQUENCE</scope>
    <source>
        <strain evidence="1">DSM 9987</strain>
    </source>
</reference>
<organism evidence="1 2">
    <name type="scientific">Rhodoplanes tepidamans</name>
    <name type="common">Rhodoplanes cryptolactis</name>
    <dbReference type="NCBI Taxonomy" id="200616"/>
    <lineage>
        <taxon>Bacteria</taxon>
        <taxon>Pseudomonadati</taxon>
        <taxon>Pseudomonadota</taxon>
        <taxon>Alphaproteobacteria</taxon>
        <taxon>Hyphomicrobiales</taxon>
        <taxon>Nitrobacteraceae</taxon>
        <taxon>Rhodoplanes</taxon>
    </lineage>
</organism>